<evidence type="ECO:0000313" key="2">
    <source>
        <dbReference type="EMBL" id="PRP70959.1"/>
    </source>
</evidence>
<gene>
    <name evidence="2" type="ORF">BUE93_09300</name>
</gene>
<dbReference type="RefSeq" id="WP_395988219.1">
    <property type="nucleotide sequence ID" value="NZ_MTBD01000022.1"/>
</dbReference>
<feature type="domain" description="Transposase Tn5-like N-terminal" evidence="1">
    <location>
        <begin position="1"/>
        <end position="42"/>
    </location>
</feature>
<organism evidence="2 3">
    <name type="scientific">Chromobacterium amazonense</name>
    <dbReference type="NCBI Taxonomy" id="1382803"/>
    <lineage>
        <taxon>Bacteria</taxon>
        <taxon>Pseudomonadati</taxon>
        <taxon>Pseudomonadota</taxon>
        <taxon>Betaproteobacteria</taxon>
        <taxon>Neisseriales</taxon>
        <taxon>Chromobacteriaceae</taxon>
        <taxon>Chromobacterium</taxon>
    </lineage>
</organism>
<comment type="caution">
    <text evidence="2">The sequence shown here is derived from an EMBL/GenBank/DDBJ whole genome shotgun (WGS) entry which is preliminary data.</text>
</comment>
<proteinExistence type="predicted"/>
<name>A0A2S9X5G1_9NEIS</name>
<sequence>MAGVDLGDRRLNCRLVKLLERLSEQPSASIPDACGGWAETKCNSLRLLRQNRQICIRIILLR</sequence>
<dbReference type="InterPro" id="IPR014735">
    <property type="entry name" value="Transposase_Tn5-like_N"/>
</dbReference>
<dbReference type="Gene3D" id="1.10.246.40">
    <property type="entry name" value="Tn5 transposase, domain 1"/>
    <property type="match status" value="1"/>
</dbReference>
<dbReference type="AlphaFoldDB" id="A0A2S9X5G1"/>
<dbReference type="Proteomes" id="UP000239469">
    <property type="component" value="Unassembled WGS sequence"/>
</dbReference>
<protein>
    <recommendedName>
        <fullName evidence="1">Transposase Tn5-like N-terminal domain-containing protein</fullName>
    </recommendedName>
</protein>
<dbReference type="Pfam" id="PF14706">
    <property type="entry name" value="Tnp_DNA_bind"/>
    <property type="match status" value="1"/>
</dbReference>
<evidence type="ECO:0000259" key="1">
    <source>
        <dbReference type="Pfam" id="PF14706"/>
    </source>
</evidence>
<accession>A0A2S9X5G1</accession>
<evidence type="ECO:0000313" key="3">
    <source>
        <dbReference type="Proteomes" id="UP000239469"/>
    </source>
</evidence>
<dbReference type="EMBL" id="MTBD01000022">
    <property type="protein sequence ID" value="PRP70959.1"/>
    <property type="molecule type" value="Genomic_DNA"/>
</dbReference>
<reference evidence="2 3" key="1">
    <citation type="submission" date="2017-01" db="EMBL/GenBank/DDBJ databases">
        <title>New insights into the genetic diversity of Chromobacterium isolated from tropical freshwater lake.</title>
        <authorList>
            <person name="Santos A.B."/>
            <person name="Nascimento A.M."/>
            <person name="Da Silva P.C."/>
        </authorList>
    </citation>
    <scope>NUCLEOTIDE SEQUENCE [LARGE SCALE GENOMIC DNA]</scope>
    <source>
        <strain evidence="2 3">56AF</strain>
    </source>
</reference>
<dbReference type="InterPro" id="IPR038215">
    <property type="entry name" value="TN5-like_N_sf"/>
</dbReference>